<accession>A0A1W0D815</accession>
<comment type="caution">
    <text evidence="1">The sequence shown here is derived from an EMBL/GenBank/DDBJ whole genome shotgun (WGS) entry which is preliminary data.</text>
</comment>
<organism evidence="1 2">
    <name type="scientific">Chromobacterium haemolyticum</name>
    <dbReference type="NCBI Taxonomy" id="394935"/>
    <lineage>
        <taxon>Bacteria</taxon>
        <taxon>Pseudomonadati</taxon>
        <taxon>Pseudomonadota</taxon>
        <taxon>Betaproteobacteria</taxon>
        <taxon>Neisseriales</taxon>
        <taxon>Chromobacteriaceae</taxon>
        <taxon>Chromobacterium</taxon>
    </lineage>
</organism>
<dbReference type="Gene3D" id="3.30.530.20">
    <property type="match status" value="1"/>
</dbReference>
<dbReference type="SUPFAM" id="SSF55961">
    <property type="entry name" value="Bet v1-like"/>
    <property type="match status" value="1"/>
</dbReference>
<dbReference type="InterPro" id="IPR023393">
    <property type="entry name" value="START-like_dom_sf"/>
</dbReference>
<proteinExistence type="predicted"/>
<reference evidence="1 2" key="1">
    <citation type="submission" date="2017-02" db="EMBL/GenBank/DDBJ databases">
        <title>Chromobacterium haemolyticum H5244.</title>
        <authorList>
            <person name="Gulvik C.A."/>
        </authorList>
    </citation>
    <scope>NUCLEOTIDE SEQUENCE [LARGE SCALE GENOMIC DNA]</scope>
    <source>
        <strain evidence="1 2">H5244</strain>
    </source>
</reference>
<name>A0A1W0D815_9NEIS</name>
<evidence type="ECO:0000313" key="1">
    <source>
        <dbReference type="EMBL" id="OQS43155.1"/>
    </source>
</evidence>
<protein>
    <submittedName>
        <fullName evidence="1">Polyketide cyclase</fullName>
    </submittedName>
</protein>
<gene>
    <name evidence="1" type="ORF">B0T45_04085</name>
</gene>
<dbReference type="AlphaFoldDB" id="A0A1W0D815"/>
<dbReference type="RefSeq" id="WP_081554690.1">
    <property type="nucleotide sequence ID" value="NZ_MUKV01000003.1"/>
</dbReference>
<sequence>MSTPPRHLSVSIACPFARAYALLAPPENFPLWASGLAGALRRDGDGWLAETPHGVMPLRFSPANAYGVLDHWVSPPGLAEIYVPLRLLARDEGCELLLTLLRQPGVDDAQFEADADWVARDLAAAKAWLERD</sequence>
<dbReference type="EMBL" id="MUKV01000003">
    <property type="protein sequence ID" value="OQS43155.1"/>
    <property type="molecule type" value="Genomic_DNA"/>
</dbReference>
<dbReference type="Proteomes" id="UP000192721">
    <property type="component" value="Unassembled WGS sequence"/>
</dbReference>
<evidence type="ECO:0000313" key="2">
    <source>
        <dbReference type="Proteomes" id="UP000192721"/>
    </source>
</evidence>